<protein>
    <recommendedName>
        <fullName evidence="5">DUF1409 domain-containing protein</fullName>
    </recommendedName>
</protein>
<keyword evidence="4" id="KW-1185">Reference proteome</keyword>
<reference evidence="3" key="1">
    <citation type="submission" date="2020-05" db="EMBL/GenBank/DDBJ databases">
        <title>WGS assembly of Panicum virgatum.</title>
        <authorList>
            <person name="Lovell J.T."/>
            <person name="Jenkins J."/>
            <person name="Shu S."/>
            <person name="Juenger T.E."/>
            <person name="Schmutz J."/>
        </authorList>
    </citation>
    <scope>NUCLEOTIDE SEQUENCE</scope>
    <source>
        <strain evidence="3">AP13</strain>
    </source>
</reference>
<feature type="compositionally biased region" description="Basic and acidic residues" evidence="2">
    <location>
        <begin position="383"/>
        <end position="408"/>
    </location>
</feature>
<feature type="region of interest" description="Disordered" evidence="2">
    <location>
        <begin position="380"/>
        <end position="408"/>
    </location>
</feature>
<dbReference type="EMBL" id="CM029050">
    <property type="protein sequence ID" value="KAG2565537.1"/>
    <property type="molecule type" value="Genomic_DNA"/>
</dbReference>
<dbReference type="Proteomes" id="UP000823388">
    <property type="component" value="Chromosome 7N"/>
</dbReference>
<feature type="compositionally biased region" description="Basic and acidic residues" evidence="2">
    <location>
        <begin position="103"/>
        <end position="139"/>
    </location>
</feature>
<accession>A0A8T0PT05</accession>
<organism evidence="3 4">
    <name type="scientific">Panicum virgatum</name>
    <name type="common">Blackwell switchgrass</name>
    <dbReference type="NCBI Taxonomy" id="38727"/>
    <lineage>
        <taxon>Eukaryota</taxon>
        <taxon>Viridiplantae</taxon>
        <taxon>Streptophyta</taxon>
        <taxon>Embryophyta</taxon>
        <taxon>Tracheophyta</taxon>
        <taxon>Spermatophyta</taxon>
        <taxon>Magnoliopsida</taxon>
        <taxon>Liliopsida</taxon>
        <taxon>Poales</taxon>
        <taxon>Poaceae</taxon>
        <taxon>PACMAD clade</taxon>
        <taxon>Panicoideae</taxon>
        <taxon>Panicodae</taxon>
        <taxon>Paniceae</taxon>
        <taxon>Panicinae</taxon>
        <taxon>Panicum</taxon>
        <taxon>Panicum sect. Hiantes</taxon>
    </lineage>
</organism>
<name>A0A8T0PT05_PANVG</name>
<feature type="region of interest" description="Disordered" evidence="2">
    <location>
        <begin position="1"/>
        <end position="20"/>
    </location>
</feature>
<sequence>MASSNSTDESRLAASADAPMATLDSVLESIKRKAPPVKVTTQRTRSRRKTDTPVDLPKAAAVLIDAIKSCGLIPEGQLGKDLEAEASSADRREGEENQAPEKQLADQHDEVEHPAAEDPLEEHPKVVSAEQHEREESPTPEHSPARSATPPTGQIGTSQPEVLTSQPEGTLEQMEAPQFISIDDNQETVINDFVPPDPVVQIDPQIGSSSGNTSRVLSLGPLPDDARAKLRDMLPLLNQDIGQLVQDAEPIRDIFKTIRGHLSRDITEKLIQVAFIENRQLQVLDAQNRLEDRVCQERIFKNREAHDSRVTDLDGRIQLLSTSRADIVSSIDRLKRRRADLMKELQQVGEDLAREEKRLEDLPSTIADMERRKAILPHKAQALRREERPIPCSADADRREIDEVDQLR</sequence>
<evidence type="ECO:0008006" key="5">
    <source>
        <dbReference type="Google" id="ProtNLM"/>
    </source>
</evidence>
<evidence type="ECO:0000256" key="2">
    <source>
        <dbReference type="SAM" id="MobiDB-lite"/>
    </source>
</evidence>
<feature type="region of interest" description="Disordered" evidence="2">
    <location>
        <begin position="72"/>
        <end position="167"/>
    </location>
</feature>
<feature type="coiled-coil region" evidence="1">
    <location>
        <begin position="331"/>
        <end position="372"/>
    </location>
</feature>
<dbReference type="AlphaFoldDB" id="A0A8T0PT05"/>
<evidence type="ECO:0000313" key="4">
    <source>
        <dbReference type="Proteomes" id="UP000823388"/>
    </source>
</evidence>
<evidence type="ECO:0000313" key="3">
    <source>
        <dbReference type="EMBL" id="KAG2565537.1"/>
    </source>
</evidence>
<gene>
    <name evidence="3" type="ORF">PVAP13_7NG115951</name>
</gene>
<evidence type="ECO:0000256" key="1">
    <source>
        <dbReference type="SAM" id="Coils"/>
    </source>
</evidence>
<proteinExistence type="predicted"/>
<comment type="caution">
    <text evidence="3">The sequence shown here is derived from an EMBL/GenBank/DDBJ whole genome shotgun (WGS) entry which is preliminary data.</text>
</comment>
<keyword evidence="1" id="KW-0175">Coiled coil</keyword>
<feature type="compositionally biased region" description="Basic and acidic residues" evidence="2">
    <location>
        <begin position="78"/>
        <end position="95"/>
    </location>
</feature>
<feature type="region of interest" description="Disordered" evidence="2">
    <location>
        <begin position="27"/>
        <end position="57"/>
    </location>
</feature>
<feature type="compositionally biased region" description="Polar residues" evidence="2">
    <location>
        <begin position="149"/>
        <end position="167"/>
    </location>
</feature>